<evidence type="ECO:0000313" key="2">
    <source>
        <dbReference type="Proteomes" id="UP001321473"/>
    </source>
</evidence>
<dbReference type="EMBL" id="JARKHS020026703">
    <property type="protein sequence ID" value="KAK8766103.1"/>
    <property type="molecule type" value="Genomic_DNA"/>
</dbReference>
<sequence>MGWHPPQSCDAAVVFEDAELSGEALRTLSVPLTERFQVQFGDKILRQMKAVDLSSRRRGHECQSALALRGDGWCGAGYMAATMSGTKEQSVNTWRASLCPSNQCCRDFDFLSKHNIRYGPLTADA</sequence>
<accession>A0AAQ4DUG3</accession>
<dbReference type="AlphaFoldDB" id="A0AAQ4DUG3"/>
<organism evidence="1 2">
    <name type="scientific">Amblyomma americanum</name>
    <name type="common">Lone star tick</name>
    <dbReference type="NCBI Taxonomy" id="6943"/>
    <lineage>
        <taxon>Eukaryota</taxon>
        <taxon>Metazoa</taxon>
        <taxon>Ecdysozoa</taxon>
        <taxon>Arthropoda</taxon>
        <taxon>Chelicerata</taxon>
        <taxon>Arachnida</taxon>
        <taxon>Acari</taxon>
        <taxon>Parasitiformes</taxon>
        <taxon>Ixodida</taxon>
        <taxon>Ixodoidea</taxon>
        <taxon>Ixodidae</taxon>
        <taxon>Amblyomminae</taxon>
        <taxon>Amblyomma</taxon>
    </lineage>
</organism>
<evidence type="ECO:0000313" key="1">
    <source>
        <dbReference type="EMBL" id="KAK8766103.1"/>
    </source>
</evidence>
<dbReference type="Proteomes" id="UP001321473">
    <property type="component" value="Unassembled WGS sequence"/>
</dbReference>
<name>A0AAQ4DUG3_AMBAM</name>
<reference evidence="1 2" key="1">
    <citation type="journal article" date="2023" name="Arcadia Sci">
        <title>De novo assembly of a long-read Amblyomma americanum tick genome.</title>
        <authorList>
            <person name="Chou S."/>
            <person name="Poskanzer K.E."/>
            <person name="Rollins M."/>
            <person name="Thuy-Boun P.S."/>
        </authorList>
    </citation>
    <scope>NUCLEOTIDE SEQUENCE [LARGE SCALE GENOMIC DNA]</scope>
    <source>
        <strain evidence="1">F_SG_1</strain>
        <tissue evidence="1">Salivary glands</tissue>
    </source>
</reference>
<keyword evidence="2" id="KW-1185">Reference proteome</keyword>
<gene>
    <name evidence="1" type="ORF">V5799_007115</name>
</gene>
<proteinExistence type="predicted"/>
<comment type="caution">
    <text evidence="1">The sequence shown here is derived from an EMBL/GenBank/DDBJ whole genome shotgun (WGS) entry which is preliminary data.</text>
</comment>
<protein>
    <submittedName>
        <fullName evidence="1">Uncharacterized protein</fullName>
    </submittedName>
</protein>